<dbReference type="Proteomes" id="UP001597163">
    <property type="component" value="Unassembled WGS sequence"/>
</dbReference>
<dbReference type="EMBL" id="JBHTLJ010000002">
    <property type="protein sequence ID" value="MFD1162251.1"/>
    <property type="molecule type" value="Genomic_DNA"/>
</dbReference>
<dbReference type="InterPro" id="IPR038740">
    <property type="entry name" value="BioF2-like_GNAT_dom"/>
</dbReference>
<evidence type="ECO:0000313" key="2">
    <source>
        <dbReference type="EMBL" id="MFD1162251.1"/>
    </source>
</evidence>
<evidence type="ECO:0000259" key="1">
    <source>
        <dbReference type="Pfam" id="PF13480"/>
    </source>
</evidence>
<dbReference type="Pfam" id="PF13480">
    <property type="entry name" value="Acetyltransf_6"/>
    <property type="match status" value="1"/>
</dbReference>
<protein>
    <submittedName>
        <fullName evidence="2">GNAT family N-acetyltransferase</fullName>
    </submittedName>
</protein>
<reference evidence="3" key="1">
    <citation type="journal article" date="2019" name="Int. J. Syst. Evol. Microbiol.">
        <title>The Global Catalogue of Microorganisms (GCM) 10K type strain sequencing project: providing services to taxonomists for standard genome sequencing and annotation.</title>
        <authorList>
            <consortium name="The Broad Institute Genomics Platform"/>
            <consortium name="The Broad Institute Genome Sequencing Center for Infectious Disease"/>
            <person name="Wu L."/>
            <person name="Ma J."/>
        </authorList>
    </citation>
    <scope>NUCLEOTIDE SEQUENCE [LARGE SCALE GENOMIC DNA]</scope>
    <source>
        <strain evidence="3">CCUG 63246</strain>
    </source>
</reference>
<name>A0ABW3RB92_9FLAO</name>
<dbReference type="SUPFAM" id="SSF55729">
    <property type="entry name" value="Acyl-CoA N-acyltransferases (Nat)"/>
    <property type="match status" value="1"/>
</dbReference>
<accession>A0ABW3RB92</accession>
<proteinExistence type="predicted"/>
<comment type="caution">
    <text evidence="2">The sequence shown here is derived from an EMBL/GenBank/DDBJ whole genome shotgun (WGS) entry which is preliminary data.</text>
</comment>
<dbReference type="Gene3D" id="3.40.630.30">
    <property type="match status" value="1"/>
</dbReference>
<keyword evidence="3" id="KW-1185">Reference proteome</keyword>
<feature type="domain" description="BioF2-like acetyltransferase" evidence="1">
    <location>
        <begin position="100"/>
        <end position="247"/>
    </location>
</feature>
<gene>
    <name evidence="2" type="ORF">ACFQ2E_07470</name>
</gene>
<sequence>MASKYISRSNFYSDIFEENAIPSIYEKIKLKGDDEAFYSPETKLLPTSKIYAFELVPNYFELQVKDGFFCTEVFQKYGYAINLTGYNSVDNYIKSEFKTSIRKNFNRTKNKLENCYNIKHEFFYGAISNEQYYALMHALHDMLIKRFKERNDRNPVLENWAYYENNTLQLIASKKASLLVVFSDNEPIAITLNYHQKKVIYSAIASYNIDFYKYSLGNLMIYKLVEWSVLNHYKLIDLGYGNFSHKQIWNNKQYSFNHHVIRTEKEWFGKVYAIFIKYKYQLINYLLSKKVNVLYKNFKQFFKGVPNEEPLESFEIKTIKINNLSSDEIEKLNQINFKKDDYLFLRKSINDFIYTNNNHIDNMSIFKANTEENVFYLKGEKCSIKLTYTRD</sequence>
<dbReference type="RefSeq" id="WP_311938423.1">
    <property type="nucleotide sequence ID" value="NZ_JAVSCK010000002.1"/>
</dbReference>
<evidence type="ECO:0000313" key="3">
    <source>
        <dbReference type="Proteomes" id="UP001597163"/>
    </source>
</evidence>
<dbReference type="InterPro" id="IPR016181">
    <property type="entry name" value="Acyl_CoA_acyltransferase"/>
</dbReference>
<organism evidence="2 3">
    <name type="scientific">Hwangdonia seohaensis</name>
    <dbReference type="NCBI Taxonomy" id="1240727"/>
    <lineage>
        <taxon>Bacteria</taxon>
        <taxon>Pseudomonadati</taxon>
        <taxon>Bacteroidota</taxon>
        <taxon>Flavobacteriia</taxon>
        <taxon>Flavobacteriales</taxon>
        <taxon>Flavobacteriaceae</taxon>
        <taxon>Hwangdonia</taxon>
    </lineage>
</organism>